<feature type="region of interest" description="Disordered" evidence="1">
    <location>
        <begin position="1"/>
        <end position="134"/>
    </location>
</feature>
<evidence type="ECO:0000256" key="1">
    <source>
        <dbReference type="SAM" id="MobiDB-lite"/>
    </source>
</evidence>
<feature type="compositionally biased region" description="Basic and acidic residues" evidence="1">
    <location>
        <begin position="53"/>
        <end position="63"/>
    </location>
</feature>
<dbReference type="Proteomes" id="UP001152795">
    <property type="component" value="Unassembled WGS sequence"/>
</dbReference>
<protein>
    <submittedName>
        <fullName evidence="2">Uncharacterized protein</fullName>
    </submittedName>
</protein>
<feature type="compositionally biased region" description="Basic and acidic residues" evidence="1">
    <location>
        <begin position="82"/>
        <end position="91"/>
    </location>
</feature>
<gene>
    <name evidence="2" type="ORF">PACLA_8A046351</name>
</gene>
<feature type="non-terminal residue" evidence="2">
    <location>
        <position position="1"/>
    </location>
</feature>
<accession>A0A6S7LV71</accession>
<name>A0A6S7LV71_PARCT</name>
<feature type="compositionally biased region" description="Basic and acidic residues" evidence="1">
    <location>
        <begin position="102"/>
        <end position="125"/>
    </location>
</feature>
<feature type="compositionally biased region" description="Basic residues" evidence="1">
    <location>
        <begin position="92"/>
        <end position="101"/>
    </location>
</feature>
<proteinExistence type="predicted"/>
<comment type="caution">
    <text evidence="2">The sequence shown here is derived from an EMBL/GenBank/DDBJ whole genome shotgun (WGS) entry which is preliminary data.</text>
</comment>
<keyword evidence="3" id="KW-1185">Reference proteome</keyword>
<dbReference type="AlphaFoldDB" id="A0A6S7LV71"/>
<evidence type="ECO:0000313" key="3">
    <source>
        <dbReference type="Proteomes" id="UP001152795"/>
    </source>
</evidence>
<organism evidence="2 3">
    <name type="scientific">Paramuricea clavata</name>
    <name type="common">Red gorgonian</name>
    <name type="synonym">Violescent sea-whip</name>
    <dbReference type="NCBI Taxonomy" id="317549"/>
    <lineage>
        <taxon>Eukaryota</taxon>
        <taxon>Metazoa</taxon>
        <taxon>Cnidaria</taxon>
        <taxon>Anthozoa</taxon>
        <taxon>Octocorallia</taxon>
        <taxon>Malacalcyonacea</taxon>
        <taxon>Plexauridae</taxon>
        <taxon>Paramuricea</taxon>
    </lineage>
</organism>
<reference evidence="2" key="1">
    <citation type="submission" date="2020-04" db="EMBL/GenBank/DDBJ databases">
        <authorList>
            <person name="Alioto T."/>
            <person name="Alioto T."/>
            <person name="Gomez Garrido J."/>
        </authorList>
    </citation>
    <scope>NUCLEOTIDE SEQUENCE</scope>
    <source>
        <strain evidence="2">A484AB</strain>
    </source>
</reference>
<dbReference type="EMBL" id="CACRXK020042916">
    <property type="protein sequence ID" value="CAB4045882.1"/>
    <property type="molecule type" value="Genomic_DNA"/>
</dbReference>
<evidence type="ECO:0000313" key="2">
    <source>
        <dbReference type="EMBL" id="CAB4045882.1"/>
    </source>
</evidence>
<sequence length="159" mass="18100">STSSNSTRSSKNRKSAQKVPLVSFGSLRAERPSDEATDTDGGERERRKRFNKKKFENEARTTSDEISESETSAVEQGISKSSSREKSEKITKRSHPIKTRIRFNETKDTHENSVRETNFNERNDSRTYPTTRTTTGLIVNDTEENIVKHAKSTNSSKRQ</sequence>
<feature type="non-terminal residue" evidence="2">
    <location>
        <position position="159"/>
    </location>
</feature>